<proteinExistence type="predicted"/>
<dbReference type="InterPro" id="IPR016181">
    <property type="entry name" value="Acyl_CoA_acyltransferase"/>
</dbReference>
<dbReference type="RefSeq" id="WP_152195457.1">
    <property type="nucleotide sequence ID" value="NZ_VUKD01000003.1"/>
</dbReference>
<dbReference type="EMBL" id="WHPC01000136">
    <property type="protein sequence ID" value="MPV38981.1"/>
    <property type="molecule type" value="Genomic_DNA"/>
</dbReference>
<dbReference type="InterPro" id="IPR003781">
    <property type="entry name" value="CoA-bd"/>
</dbReference>
<dbReference type="GO" id="GO:0016747">
    <property type="term" value="F:acyltransferase activity, transferring groups other than amino-acyl groups"/>
    <property type="evidence" value="ECO:0007669"/>
    <property type="project" value="InterPro"/>
</dbReference>
<dbReference type="InterPro" id="IPR013815">
    <property type="entry name" value="ATP_grasp_subdomain_1"/>
</dbReference>
<keyword evidence="3" id="KW-0808">Transferase</keyword>
<evidence type="ECO:0000259" key="2">
    <source>
        <dbReference type="PROSITE" id="PS51186"/>
    </source>
</evidence>
<dbReference type="Pfam" id="PF13549">
    <property type="entry name" value="ATP-grasp_5"/>
    <property type="match status" value="1"/>
</dbReference>
<dbReference type="PROSITE" id="PS51186">
    <property type="entry name" value="GNAT"/>
    <property type="match status" value="1"/>
</dbReference>
<dbReference type="OrthoDB" id="190266at2"/>
<evidence type="ECO:0000256" key="1">
    <source>
        <dbReference type="SAM" id="MobiDB-lite"/>
    </source>
</evidence>
<dbReference type="AlphaFoldDB" id="A0A6N7ENE7"/>
<accession>A0A6N7ENE7</accession>
<name>A0A6N7ENE7_9MICO</name>
<comment type="caution">
    <text evidence="3">The sequence shown here is derived from an EMBL/GenBank/DDBJ whole genome shotgun (WGS) entry which is preliminary data.</text>
</comment>
<dbReference type="Pfam" id="PF13607">
    <property type="entry name" value="Succ_CoA_lig"/>
    <property type="match status" value="1"/>
</dbReference>
<dbReference type="SUPFAM" id="SSF56059">
    <property type="entry name" value="Glutathione synthetase ATP-binding domain-like"/>
    <property type="match status" value="1"/>
</dbReference>
<keyword evidence="4" id="KW-1185">Reference proteome</keyword>
<dbReference type="Gene3D" id="3.40.630.30">
    <property type="match status" value="1"/>
</dbReference>
<dbReference type="InterPro" id="IPR032875">
    <property type="entry name" value="Succ_CoA_lig_flav_dom"/>
</dbReference>
<evidence type="ECO:0000313" key="4">
    <source>
        <dbReference type="Proteomes" id="UP000437709"/>
    </source>
</evidence>
<dbReference type="Pfam" id="PF13380">
    <property type="entry name" value="CoA_binding_2"/>
    <property type="match status" value="1"/>
</dbReference>
<dbReference type="Pfam" id="PF00583">
    <property type="entry name" value="Acetyltransf_1"/>
    <property type="match status" value="1"/>
</dbReference>
<dbReference type="SUPFAM" id="SSF55729">
    <property type="entry name" value="Acyl-CoA N-acyltransferases (Nat)"/>
    <property type="match status" value="1"/>
</dbReference>
<dbReference type="Gene3D" id="3.30.470.20">
    <property type="entry name" value="ATP-grasp fold, B domain"/>
    <property type="match status" value="1"/>
</dbReference>
<organism evidence="3 4">
    <name type="scientific">Georgenia subflava</name>
    <dbReference type="NCBI Taxonomy" id="1622177"/>
    <lineage>
        <taxon>Bacteria</taxon>
        <taxon>Bacillati</taxon>
        <taxon>Actinomycetota</taxon>
        <taxon>Actinomycetes</taxon>
        <taxon>Micrococcales</taxon>
        <taxon>Bogoriellaceae</taxon>
        <taxon>Georgenia</taxon>
    </lineage>
</organism>
<dbReference type="GO" id="GO:0005524">
    <property type="term" value="F:ATP binding"/>
    <property type="evidence" value="ECO:0007669"/>
    <property type="project" value="InterPro"/>
</dbReference>
<feature type="domain" description="N-acetyltransferase" evidence="2">
    <location>
        <begin position="31"/>
        <end position="185"/>
    </location>
</feature>
<reference evidence="3 4" key="1">
    <citation type="submission" date="2019-10" db="EMBL/GenBank/DDBJ databases">
        <title>Georgenia wutianyii sp. nov. and Georgenia yuyongxinii sp. nov. isolated from plateau pika (Ochotona curzoniae) in the Qinghai-Tibet plateau of China.</title>
        <authorList>
            <person name="Tian Z."/>
        </authorList>
    </citation>
    <scope>NUCLEOTIDE SEQUENCE [LARGE SCALE GENOMIC DNA]</scope>
    <source>
        <strain evidence="3 4">JCM 19765</strain>
    </source>
</reference>
<dbReference type="PANTHER" id="PTHR42793:SF1">
    <property type="entry name" value="PEPTIDYL-LYSINE N-ACETYLTRANSFERASE PATZ"/>
    <property type="match status" value="1"/>
</dbReference>
<protein>
    <submittedName>
        <fullName evidence="3">GNAT family N-acetyltransferase</fullName>
    </submittedName>
</protein>
<dbReference type="CDD" id="cd04301">
    <property type="entry name" value="NAT_SF"/>
    <property type="match status" value="1"/>
</dbReference>
<dbReference type="InterPro" id="IPR036291">
    <property type="entry name" value="NAD(P)-bd_dom_sf"/>
</dbReference>
<dbReference type="InterPro" id="IPR000182">
    <property type="entry name" value="GNAT_dom"/>
</dbReference>
<feature type="region of interest" description="Disordered" evidence="1">
    <location>
        <begin position="906"/>
        <end position="936"/>
    </location>
</feature>
<dbReference type="Gene3D" id="3.40.50.261">
    <property type="entry name" value="Succinyl-CoA synthetase domains"/>
    <property type="match status" value="2"/>
</dbReference>
<dbReference type="Gene3D" id="3.40.50.720">
    <property type="entry name" value="NAD(P)-binding Rossmann-like Domain"/>
    <property type="match status" value="1"/>
</dbReference>
<dbReference type="SUPFAM" id="SSF51735">
    <property type="entry name" value="NAD(P)-binding Rossmann-fold domains"/>
    <property type="match status" value="1"/>
</dbReference>
<dbReference type="SUPFAM" id="SSF52210">
    <property type="entry name" value="Succinyl-CoA synthetase domains"/>
    <property type="match status" value="2"/>
</dbReference>
<gene>
    <name evidence="3" type="ORF">GB881_18420</name>
</gene>
<sequence>MDRGTTAHGRPGEAYPAEWEADVVLRDGATMHIRPILPGDAEALQRMHLAQSEQSVYFRFFAPMARLTDKDLHRFTHVDHHDRVALVLTHGSDIRAVGRFDAIGRGEAEVAFYVADTEQGRGLGSVLLEHLAAAARERGIHRFVADVLPANARMIRVFSDAGYDVDQSVDDGVLAVAFSIEETERSWRVMAERERHAEALSMRTVLSAGSLLVARLGPDGAEGDVLATAAARSVLAGGFTGPLHLVGLPDAAGGQAVNHADVGEVAGPVELAVVAGPAREVVAAVPALDAAGVRALVVLSHGFGEQGPAGMAHQRELLRRTRAAGIRLVGPASYGVVGNGPAGRYNASLWTERVGLAPDAGEPGALADASAERGVGLFCQSSSAGLALRSTAARRGLPVASFLSSGLRVDVSGNDTLQFWSAHDPTAVGAVYLESIGNPRKFSRIARRLSATKPLVAVVSGQTGQATPPGHAVRTSTQPQRVLTEMLRQAGVVRARTAREMLDIAALLLAQPLPAGPRTAVVSSSASLAALVTDVAAAEGLAVAGRPVVLEPLSGGAAYAAALTELAARDDWDAVVVAHSPPLGRTDPEVAAAIARAAAHDTRTWVASAHGLHGLTAALTADGRTVPSTTTVEDAVAALAGAVRHAGWRAGAGDPLVSPSGIDPVRARDVLAATLEELPPGRRERLDGATAARLLACYGIELLPAATVTDEASAVAAANTLGWPVALKSGNEVLRHRADLGGVRLDLHDSDALRDAMAHMRARTVAVLGRESAYEVQAMAAPGVACVVRGTEDDLYGPVVAFGLGGDATELLGDVSYRIPPLTAADVGEMVHSVRAAPRLLGHRGLPAADVAALEDVVARVSMLTDDLPEVAEVLLNPVIVGERGTAITSAVVEIAHPVRQDAGRRALPAPLLPDEPGVRGPAGERDDADAPGVGE</sequence>
<dbReference type="Gene3D" id="3.30.1490.20">
    <property type="entry name" value="ATP-grasp fold, A domain"/>
    <property type="match status" value="1"/>
</dbReference>
<dbReference type="PANTHER" id="PTHR42793">
    <property type="entry name" value="COA BINDING DOMAIN CONTAINING PROTEIN"/>
    <property type="match status" value="1"/>
</dbReference>
<dbReference type="InterPro" id="IPR016102">
    <property type="entry name" value="Succinyl-CoA_synth-like"/>
</dbReference>
<evidence type="ECO:0000313" key="3">
    <source>
        <dbReference type="EMBL" id="MPV38981.1"/>
    </source>
</evidence>
<dbReference type="Proteomes" id="UP000437709">
    <property type="component" value="Unassembled WGS sequence"/>
</dbReference>